<evidence type="ECO:0000313" key="1">
    <source>
        <dbReference type="EMBL" id="RVW69886.1"/>
    </source>
</evidence>
<proteinExistence type="predicted"/>
<dbReference type="EMBL" id="QGNW01000479">
    <property type="protein sequence ID" value="RVW69886.1"/>
    <property type="molecule type" value="Genomic_DNA"/>
</dbReference>
<dbReference type="GO" id="GO:0003676">
    <property type="term" value="F:nucleic acid binding"/>
    <property type="evidence" value="ECO:0007669"/>
    <property type="project" value="InterPro"/>
</dbReference>
<name>A0A438GCH0_VITVI</name>
<dbReference type="PANTHER" id="PTHR48475:SF1">
    <property type="entry name" value="RNASE H TYPE-1 DOMAIN-CONTAINING PROTEIN"/>
    <property type="match status" value="1"/>
</dbReference>
<evidence type="ECO:0008006" key="3">
    <source>
        <dbReference type="Google" id="ProtNLM"/>
    </source>
</evidence>
<dbReference type="PANTHER" id="PTHR48475">
    <property type="entry name" value="RIBONUCLEASE H"/>
    <property type="match status" value="1"/>
</dbReference>
<comment type="caution">
    <text evidence="1">The sequence shown here is derived from an EMBL/GenBank/DDBJ whole genome shotgun (WGS) entry which is preliminary data.</text>
</comment>
<sequence length="95" mass="11354">MEIYEESNLVLRLRQGTWKTMDVKHRSYRTYLELLVERFEDLRYTHLPRMQNKFIDALTTLTSMVDIPTNVVIRPLVIESRTMPTYCCLIDDAEI</sequence>
<organism evidence="1 2">
    <name type="scientific">Vitis vinifera</name>
    <name type="common">Grape</name>
    <dbReference type="NCBI Taxonomy" id="29760"/>
    <lineage>
        <taxon>Eukaryota</taxon>
        <taxon>Viridiplantae</taxon>
        <taxon>Streptophyta</taxon>
        <taxon>Embryophyta</taxon>
        <taxon>Tracheophyta</taxon>
        <taxon>Spermatophyta</taxon>
        <taxon>Magnoliopsida</taxon>
        <taxon>eudicotyledons</taxon>
        <taxon>Gunneridae</taxon>
        <taxon>Pentapetalae</taxon>
        <taxon>rosids</taxon>
        <taxon>Vitales</taxon>
        <taxon>Vitaceae</taxon>
        <taxon>Viteae</taxon>
        <taxon>Vitis</taxon>
    </lineage>
</organism>
<dbReference type="Proteomes" id="UP000288805">
    <property type="component" value="Unassembled WGS sequence"/>
</dbReference>
<dbReference type="Gene3D" id="3.30.420.10">
    <property type="entry name" value="Ribonuclease H-like superfamily/Ribonuclease H"/>
    <property type="match status" value="1"/>
</dbReference>
<protein>
    <recommendedName>
        <fullName evidence="3">RNase H type-1 domain-containing protein</fullName>
    </recommendedName>
</protein>
<accession>A0A438GCH0</accession>
<gene>
    <name evidence="1" type="ORF">CK203_059121</name>
</gene>
<dbReference type="InterPro" id="IPR036397">
    <property type="entry name" value="RNaseH_sf"/>
</dbReference>
<evidence type="ECO:0000313" key="2">
    <source>
        <dbReference type="Proteomes" id="UP000288805"/>
    </source>
</evidence>
<reference evidence="1 2" key="1">
    <citation type="journal article" date="2018" name="PLoS Genet.">
        <title>Population sequencing reveals clonal diversity and ancestral inbreeding in the grapevine cultivar Chardonnay.</title>
        <authorList>
            <person name="Roach M.J."/>
            <person name="Johnson D.L."/>
            <person name="Bohlmann J."/>
            <person name="van Vuuren H.J."/>
            <person name="Jones S.J."/>
            <person name="Pretorius I.S."/>
            <person name="Schmidt S.A."/>
            <person name="Borneman A.R."/>
        </authorList>
    </citation>
    <scope>NUCLEOTIDE SEQUENCE [LARGE SCALE GENOMIC DNA]</scope>
    <source>
        <strain evidence="2">cv. Chardonnay</strain>
        <tissue evidence="1">Leaf</tissue>
    </source>
</reference>
<dbReference type="AlphaFoldDB" id="A0A438GCH0"/>